<comment type="caution">
    <text evidence="4">The sequence shown here is derived from an EMBL/GenBank/DDBJ whole genome shotgun (WGS) entry which is preliminary data.</text>
</comment>
<evidence type="ECO:0000259" key="3">
    <source>
        <dbReference type="PROSITE" id="PS50110"/>
    </source>
</evidence>
<feature type="modified residue" description="4-aspartylphosphate" evidence="1">
    <location>
        <position position="371"/>
    </location>
</feature>
<dbReference type="EMBL" id="JADKIO010000012">
    <property type="protein sequence ID" value="MBK9797858.1"/>
    <property type="molecule type" value="Genomic_DNA"/>
</dbReference>
<dbReference type="AlphaFoldDB" id="A0A9D7SJ97"/>
<accession>A0A9D7SJ97</accession>
<keyword evidence="1" id="KW-0597">Phosphoprotein</keyword>
<evidence type="ECO:0000256" key="1">
    <source>
        <dbReference type="PROSITE-ProRule" id="PRU00169"/>
    </source>
</evidence>
<sequence>MAMFGSKKAKPSEGSELVLAYLEDAQRVRATVIALDPKGREIPASLVAVTEERVTLSIQGRVMAEKGEAVSLIFFLDGLRLKAKGRLQELKTGTMILELPTAIELAERRRQPRARLNQREGATAIALTGLFEGIGLTGSIDNISEGGLCLKVGRAMNVKTQGPMHLGPNLISVGEPFMLIKLSKLPKCPLIELAGVATHVASEGGILSVGIAFEAGKSGLLGPVKALVSSRASAIPATVPPKARRLQEPKAEPGEAPIELASPRPVQAKTSEPTPAPEPPPAPSAEPAPAPPAPAPEAQAAAEAPELSARGSALLRMKKRARSILLAMPSGPDRDALAVFLSLDGYGKVRVAATLTELLECLEEAQLVFVDGGVAELQGLALATLIRQRLEAPVLLAEASVDSELVLGAQESGVAQVLVKPYDLDEDFLNLIEGHLGLA</sequence>
<name>A0A9D7SJ97_9BACT</name>
<dbReference type="PROSITE" id="PS50110">
    <property type="entry name" value="RESPONSE_REGULATORY"/>
    <property type="match status" value="1"/>
</dbReference>
<feature type="compositionally biased region" description="Low complexity" evidence="2">
    <location>
        <begin position="296"/>
        <end position="306"/>
    </location>
</feature>
<dbReference type="SMART" id="SM00448">
    <property type="entry name" value="REC"/>
    <property type="match status" value="1"/>
</dbReference>
<proteinExistence type="predicted"/>
<dbReference type="GO" id="GO:0000160">
    <property type="term" value="P:phosphorelay signal transduction system"/>
    <property type="evidence" value="ECO:0007669"/>
    <property type="project" value="InterPro"/>
</dbReference>
<feature type="region of interest" description="Disordered" evidence="2">
    <location>
        <begin position="237"/>
        <end position="306"/>
    </location>
</feature>
<dbReference type="InterPro" id="IPR001789">
    <property type="entry name" value="Sig_transdc_resp-reg_receiver"/>
</dbReference>
<protein>
    <recommendedName>
        <fullName evidence="3">Response regulatory domain-containing protein</fullName>
    </recommendedName>
</protein>
<dbReference type="Proteomes" id="UP000886657">
    <property type="component" value="Unassembled WGS sequence"/>
</dbReference>
<gene>
    <name evidence="4" type="ORF">IPP58_15530</name>
</gene>
<dbReference type="Gene3D" id="3.40.50.2300">
    <property type="match status" value="1"/>
</dbReference>
<evidence type="ECO:0000313" key="5">
    <source>
        <dbReference type="Proteomes" id="UP000886657"/>
    </source>
</evidence>
<feature type="compositionally biased region" description="Pro residues" evidence="2">
    <location>
        <begin position="274"/>
        <end position="295"/>
    </location>
</feature>
<evidence type="ECO:0000256" key="2">
    <source>
        <dbReference type="SAM" id="MobiDB-lite"/>
    </source>
</evidence>
<organism evidence="4 5">
    <name type="scientific">Candidatus Geothrix skivensis</name>
    <dbReference type="NCBI Taxonomy" id="2954439"/>
    <lineage>
        <taxon>Bacteria</taxon>
        <taxon>Pseudomonadati</taxon>
        <taxon>Acidobacteriota</taxon>
        <taxon>Holophagae</taxon>
        <taxon>Holophagales</taxon>
        <taxon>Holophagaceae</taxon>
        <taxon>Geothrix</taxon>
    </lineage>
</organism>
<dbReference type="InterPro" id="IPR011006">
    <property type="entry name" value="CheY-like_superfamily"/>
</dbReference>
<evidence type="ECO:0000313" key="4">
    <source>
        <dbReference type="EMBL" id="MBK9797858.1"/>
    </source>
</evidence>
<feature type="domain" description="Response regulatory" evidence="3">
    <location>
        <begin position="323"/>
        <end position="435"/>
    </location>
</feature>
<dbReference type="SUPFAM" id="SSF52172">
    <property type="entry name" value="CheY-like"/>
    <property type="match status" value="1"/>
</dbReference>
<reference evidence="4" key="1">
    <citation type="submission" date="2020-10" db="EMBL/GenBank/DDBJ databases">
        <title>Connecting structure to function with the recovery of over 1000 high-quality activated sludge metagenome-assembled genomes encoding full-length rRNA genes using long-read sequencing.</title>
        <authorList>
            <person name="Singleton C.M."/>
            <person name="Petriglieri F."/>
            <person name="Kristensen J.M."/>
            <person name="Kirkegaard R.H."/>
            <person name="Michaelsen T.Y."/>
            <person name="Andersen M.H."/>
            <person name="Karst S.M."/>
            <person name="Dueholm M.S."/>
            <person name="Nielsen P.H."/>
            <person name="Albertsen M."/>
        </authorList>
    </citation>
    <scope>NUCLEOTIDE SEQUENCE</scope>
    <source>
        <strain evidence="4">Skiv_18-Q3-R9-52_MAXAC.067</strain>
    </source>
</reference>